<dbReference type="Proteomes" id="UP000216725">
    <property type="component" value="Unassembled WGS sequence"/>
</dbReference>
<keyword evidence="4" id="KW-1185">Reference proteome</keyword>
<dbReference type="AlphaFoldDB" id="A0A261EY89"/>
<dbReference type="EMBL" id="MWWR01000006">
    <property type="protein sequence ID" value="OZG51813.1"/>
    <property type="molecule type" value="Genomic_DNA"/>
</dbReference>
<gene>
    <name evidence="3" type="ORF">PSRA_0893</name>
</gene>
<evidence type="ECO:0000313" key="3">
    <source>
        <dbReference type="EMBL" id="OZG51813.1"/>
    </source>
</evidence>
<dbReference type="OrthoDB" id="3239004at2"/>
<protein>
    <submittedName>
        <fullName evidence="3">Uncharacterized protein</fullName>
    </submittedName>
</protein>
<feature type="compositionally biased region" description="Basic and acidic residues" evidence="1">
    <location>
        <begin position="286"/>
        <end position="301"/>
    </location>
</feature>
<keyword evidence="2" id="KW-0472">Membrane</keyword>
<feature type="region of interest" description="Disordered" evidence="1">
    <location>
        <begin position="1"/>
        <end position="45"/>
    </location>
</feature>
<keyword evidence="2" id="KW-0812">Transmembrane</keyword>
<organism evidence="3 4">
    <name type="scientific">Pseudoscardovia radai</name>
    <dbReference type="NCBI Taxonomy" id="987066"/>
    <lineage>
        <taxon>Bacteria</taxon>
        <taxon>Bacillati</taxon>
        <taxon>Actinomycetota</taxon>
        <taxon>Actinomycetes</taxon>
        <taxon>Bifidobacteriales</taxon>
        <taxon>Bifidobacteriaceae</taxon>
        <taxon>Pseudoscardovia</taxon>
    </lineage>
</organism>
<feature type="transmembrane region" description="Helical" evidence="2">
    <location>
        <begin position="95"/>
        <end position="118"/>
    </location>
</feature>
<keyword evidence="2" id="KW-1133">Transmembrane helix</keyword>
<dbReference type="RefSeq" id="WP_094660710.1">
    <property type="nucleotide sequence ID" value="NZ_MWWR01000006.1"/>
</dbReference>
<evidence type="ECO:0000256" key="1">
    <source>
        <dbReference type="SAM" id="MobiDB-lite"/>
    </source>
</evidence>
<sequence>MSLFGKKNAKPRGEHDGSALSQTAAMPPVDSEEGQNPEGAGEGKTTVKKQGFDFRHPFAKAKVATTSNPKDWNFRAELIPRSVVRRNHDRVVRNGLVVVDMVVAALCIAAIVLMSVLVNQADKRTTAAQDQYTQLVQKKAQFKDVEDTLNSVDDEQLVKIGVLYNEVDWNKVAGEFNSALPANGKYESLDFSEYQLASATGKGSSASSTAGTVWSNGGVITVDFTVTDPDFIKAHDFIANFEGVTGYINGSLTSITGGSDAGYTYTGSVTLHLIVDNADGSQSRNTTERSDNSAGADDSKRQLLATMRESLESEAAGLSTTSTSTASTSGSSDSE</sequence>
<feature type="region of interest" description="Disordered" evidence="1">
    <location>
        <begin position="280"/>
        <end position="335"/>
    </location>
</feature>
<proteinExistence type="predicted"/>
<name>A0A261EY89_9BIFI</name>
<evidence type="ECO:0000313" key="4">
    <source>
        <dbReference type="Proteomes" id="UP000216725"/>
    </source>
</evidence>
<feature type="compositionally biased region" description="Low complexity" evidence="1">
    <location>
        <begin position="313"/>
        <end position="335"/>
    </location>
</feature>
<comment type="caution">
    <text evidence="3">The sequence shown here is derived from an EMBL/GenBank/DDBJ whole genome shotgun (WGS) entry which is preliminary data.</text>
</comment>
<evidence type="ECO:0000256" key="2">
    <source>
        <dbReference type="SAM" id="Phobius"/>
    </source>
</evidence>
<reference evidence="3 4" key="1">
    <citation type="journal article" date="2017" name="BMC Genomics">
        <title>Comparative genomic and phylogenomic analyses of the Bifidobacteriaceae family.</title>
        <authorList>
            <person name="Lugli G.A."/>
            <person name="Milani C."/>
            <person name="Turroni F."/>
            <person name="Duranti S."/>
            <person name="Mancabelli L."/>
            <person name="Mangifesta M."/>
            <person name="Ferrario C."/>
            <person name="Modesto M."/>
            <person name="Mattarelli P."/>
            <person name="Jiri K."/>
            <person name="van Sinderen D."/>
            <person name="Ventura M."/>
        </authorList>
    </citation>
    <scope>NUCLEOTIDE SEQUENCE [LARGE SCALE GENOMIC DNA]</scope>
    <source>
        <strain evidence="3 4">DSM 24742</strain>
    </source>
</reference>
<accession>A0A261EY89</accession>